<gene>
    <name evidence="1" type="ORF">MM415A02915_0007</name>
    <name evidence="2" type="ORF">TM448B06917_0006</name>
</gene>
<protein>
    <submittedName>
        <fullName evidence="2">Uncharacterized protein</fullName>
    </submittedName>
</protein>
<dbReference type="EMBL" id="MT145160">
    <property type="protein sequence ID" value="QJI04227.1"/>
    <property type="molecule type" value="Genomic_DNA"/>
</dbReference>
<reference evidence="2" key="1">
    <citation type="submission" date="2020-03" db="EMBL/GenBank/DDBJ databases">
        <title>The deep terrestrial virosphere.</title>
        <authorList>
            <person name="Holmfeldt K."/>
            <person name="Nilsson E."/>
            <person name="Simone D."/>
            <person name="Lopez-Fernandez M."/>
            <person name="Wu X."/>
            <person name="de Brujin I."/>
            <person name="Lundin D."/>
            <person name="Andersson A."/>
            <person name="Bertilsson S."/>
            <person name="Dopson M."/>
        </authorList>
    </citation>
    <scope>NUCLEOTIDE SEQUENCE</scope>
    <source>
        <strain evidence="1">MM415A02915</strain>
        <strain evidence="2">TM448B06917</strain>
    </source>
</reference>
<evidence type="ECO:0000313" key="2">
    <source>
        <dbReference type="EMBL" id="QJI04227.1"/>
    </source>
</evidence>
<accession>A0A6M3Y1W9</accession>
<organism evidence="2">
    <name type="scientific">viral metagenome</name>
    <dbReference type="NCBI Taxonomy" id="1070528"/>
    <lineage>
        <taxon>unclassified sequences</taxon>
        <taxon>metagenomes</taxon>
        <taxon>organismal metagenomes</taxon>
    </lineage>
</organism>
<dbReference type="EMBL" id="MT141926">
    <property type="protein sequence ID" value="QJA72123.1"/>
    <property type="molecule type" value="Genomic_DNA"/>
</dbReference>
<proteinExistence type="predicted"/>
<sequence>MDKTDEGPLLALRSIRDSFLLCHIDAFEAKRRLSTLGFRPRSARLVLHLWIEDEIAALHDIEWGGG</sequence>
<name>A0A6M3Y1W9_9ZZZZ</name>
<dbReference type="AlphaFoldDB" id="A0A6M3Y1W9"/>
<evidence type="ECO:0000313" key="1">
    <source>
        <dbReference type="EMBL" id="QJA72123.1"/>
    </source>
</evidence>